<accession>A0A8D8U503</accession>
<feature type="region of interest" description="Disordered" evidence="1">
    <location>
        <begin position="122"/>
        <end position="144"/>
    </location>
</feature>
<sequence length="144" mass="15878">MKKRRPLLRNLCSLILLKDVKEEYGKNVWWNAIKSVTLISRNYLLKENVPALLISVYRVVGLGEIPTLNVPLVQCGGSGDSVLNNQTVLVSPGMELWLSREALFTRTSVSCVSVSTTTTRVTPPSVIAPPSHHPPHTKNRPGPL</sequence>
<dbReference type="EMBL" id="HBUF01335327">
    <property type="protein sequence ID" value="CAG6697912.1"/>
    <property type="molecule type" value="Transcribed_RNA"/>
</dbReference>
<organism evidence="2">
    <name type="scientific">Cacopsylla melanoneura</name>
    <dbReference type="NCBI Taxonomy" id="428564"/>
    <lineage>
        <taxon>Eukaryota</taxon>
        <taxon>Metazoa</taxon>
        <taxon>Ecdysozoa</taxon>
        <taxon>Arthropoda</taxon>
        <taxon>Hexapoda</taxon>
        <taxon>Insecta</taxon>
        <taxon>Pterygota</taxon>
        <taxon>Neoptera</taxon>
        <taxon>Paraneoptera</taxon>
        <taxon>Hemiptera</taxon>
        <taxon>Sternorrhyncha</taxon>
        <taxon>Psylloidea</taxon>
        <taxon>Psyllidae</taxon>
        <taxon>Psyllinae</taxon>
        <taxon>Cacopsylla</taxon>
    </lineage>
</organism>
<proteinExistence type="predicted"/>
<dbReference type="AlphaFoldDB" id="A0A8D8U503"/>
<protein>
    <submittedName>
        <fullName evidence="2">Uncharacterized protein</fullName>
    </submittedName>
</protein>
<feature type="compositionally biased region" description="Basic residues" evidence="1">
    <location>
        <begin position="133"/>
        <end position="144"/>
    </location>
</feature>
<evidence type="ECO:0000256" key="1">
    <source>
        <dbReference type="SAM" id="MobiDB-lite"/>
    </source>
</evidence>
<name>A0A8D8U503_9HEMI</name>
<reference evidence="2" key="1">
    <citation type="submission" date="2021-05" db="EMBL/GenBank/DDBJ databases">
        <authorList>
            <person name="Alioto T."/>
            <person name="Alioto T."/>
            <person name="Gomez Garrido J."/>
        </authorList>
    </citation>
    <scope>NUCLEOTIDE SEQUENCE</scope>
</reference>
<evidence type="ECO:0000313" key="2">
    <source>
        <dbReference type="EMBL" id="CAG6697912.1"/>
    </source>
</evidence>